<accession>A0ABW4H6K5</accession>
<keyword evidence="3" id="KW-1185">Reference proteome</keyword>
<evidence type="ECO:0000313" key="2">
    <source>
        <dbReference type="EMBL" id="MFD1550437.1"/>
    </source>
</evidence>
<comment type="caution">
    <text evidence="2">The sequence shown here is derived from an EMBL/GenBank/DDBJ whole genome shotgun (WGS) entry which is preliminary data.</text>
</comment>
<organism evidence="2 3">
    <name type="scientific">Levilactobacillus fuyuanensis</name>
    <dbReference type="NCBI Taxonomy" id="2486022"/>
    <lineage>
        <taxon>Bacteria</taxon>
        <taxon>Bacillati</taxon>
        <taxon>Bacillota</taxon>
        <taxon>Bacilli</taxon>
        <taxon>Lactobacillales</taxon>
        <taxon>Lactobacillaceae</taxon>
        <taxon>Levilactobacillus</taxon>
    </lineage>
</organism>
<name>A0ABW4H6K5_9LACO</name>
<sequence>MLPFRRGAAITANDVKLSTTKYDHESYQAGPLMPGSYTFKLEGSTGSAKKQVDLMGQANVGKAVKLLTTTTTTSTDDVDENDSDDTEDSNQHHTGKALSVLSKDAATAVSVMANKEDRDADDYTYVESQPWDNVTEIKLYDEDSDKLVDTYRYDKKNDILAKYDDATSKFVEVK</sequence>
<dbReference type="Proteomes" id="UP001597195">
    <property type="component" value="Unassembled WGS sequence"/>
</dbReference>
<proteinExistence type="predicted"/>
<feature type="region of interest" description="Disordered" evidence="1">
    <location>
        <begin position="69"/>
        <end position="99"/>
    </location>
</feature>
<feature type="compositionally biased region" description="Acidic residues" evidence="1">
    <location>
        <begin position="76"/>
        <end position="88"/>
    </location>
</feature>
<evidence type="ECO:0000256" key="1">
    <source>
        <dbReference type="SAM" id="MobiDB-lite"/>
    </source>
</evidence>
<reference evidence="3" key="1">
    <citation type="journal article" date="2019" name="Int. J. Syst. Evol. Microbiol.">
        <title>The Global Catalogue of Microorganisms (GCM) 10K type strain sequencing project: providing services to taxonomists for standard genome sequencing and annotation.</title>
        <authorList>
            <consortium name="The Broad Institute Genomics Platform"/>
            <consortium name="The Broad Institute Genome Sequencing Center for Infectious Disease"/>
            <person name="Wu L."/>
            <person name="Ma J."/>
        </authorList>
    </citation>
    <scope>NUCLEOTIDE SEQUENCE [LARGE SCALE GENOMIC DNA]</scope>
    <source>
        <strain evidence="3">CCM 8906</strain>
    </source>
</reference>
<gene>
    <name evidence="2" type="ORF">ACFQ5T_12190</name>
</gene>
<dbReference type="RefSeq" id="WP_225421410.1">
    <property type="nucleotide sequence ID" value="NZ_JBHTOM010000029.1"/>
</dbReference>
<evidence type="ECO:0000313" key="3">
    <source>
        <dbReference type="Proteomes" id="UP001597195"/>
    </source>
</evidence>
<protein>
    <submittedName>
        <fullName evidence="2">Uncharacterized protein</fullName>
    </submittedName>
</protein>
<dbReference type="EMBL" id="JBHTOM010000029">
    <property type="protein sequence ID" value="MFD1550437.1"/>
    <property type="molecule type" value="Genomic_DNA"/>
</dbReference>